<dbReference type="Proteomes" id="UP000007878">
    <property type="component" value="Chromosome"/>
</dbReference>
<keyword evidence="1" id="KW-0472">Membrane</keyword>
<evidence type="ECO:0000313" key="2">
    <source>
        <dbReference type="EMBL" id="AFB21025.1"/>
    </source>
</evidence>
<name>A0ABM5MTF2_RICCA</name>
<protein>
    <submittedName>
        <fullName evidence="2">Uncharacterized protein</fullName>
    </submittedName>
</protein>
<evidence type="ECO:0000256" key="1">
    <source>
        <dbReference type="SAM" id="Phobius"/>
    </source>
</evidence>
<organism evidence="2 3">
    <name type="scientific">Rickettsia canadensis str. CA410</name>
    <dbReference type="NCBI Taxonomy" id="1105107"/>
    <lineage>
        <taxon>Bacteria</taxon>
        <taxon>Pseudomonadati</taxon>
        <taxon>Pseudomonadota</taxon>
        <taxon>Alphaproteobacteria</taxon>
        <taxon>Rickettsiales</taxon>
        <taxon>Rickettsiaceae</taxon>
        <taxon>Rickettsieae</taxon>
        <taxon>Rickettsia</taxon>
        <taxon>belli group</taxon>
    </lineage>
</organism>
<keyword evidence="1" id="KW-1133">Transmembrane helix</keyword>
<dbReference type="NCBIfam" id="TIGR03774">
    <property type="entry name" value="RPE2"/>
    <property type="match status" value="1"/>
</dbReference>
<sequence>MQKFNSLFKSKNIFFTAIVIFVLSFSTFYHNRADILKLFKSDAKDLSQTFYTVEESKLNISEEKNEAPLLSTKSLLNYVSSLKFPEALLPEQKIETIVNAALSGYKEQGAKPITNRKVTNGTIGMLKSIDYTADTSKIYTIGYIHYLLNVNLLVYNFMQDKDYSKELRIVKSHLLPQDIRNILNNLEAYNNNYLFSKSSSTQVIFPTHHKWLEKFIKIEKKSSGMIIKEQDKNLILEKLNYLIDFLYSEKFMQEFINQDV</sequence>
<dbReference type="InterPro" id="IPR022436">
    <property type="entry name" value="RPE2"/>
</dbReference>
<accession>A0ABM5MTF2</accession>
<dbReference type="RefSeq" id="WP_014363853.1">
    <property type="nucleotide sequence ID" value="NC_016929.1"/>
</dbReference>
<proteinExistence type="predicted"/>
<reference evidence="3" key="1">
    <citation type="submission" date="2012-02" db="EMBL/GenBank/DDBJ databases">
        <title>Complete genome sequence of Rickettsia parkeri strain Portsmouth.</title>
        <authorList>
            <person name="Johnson S.L."/>
            <person name="Munk A.C."/>
            <person name="Han S."/>
            <person name="Bruce D.C."/>
            <person name="Dasch G.A."/>
        </authorList>
    </citation>
    <scope>NUCLEOTIDE SEQUENCE [LARGE SCALE GENOMIC DNA]</scope>
    <source>
        <strain evidence="3">CA410</strain>
    </source>
</reference>
<evidence type="ECO:0000313" key="3">
    <source>
        <dbReference type="Proteomes" id="UP000007878"/>
    </source>
</evidence>
<keyword evidence="1" id="KW-0812">Transmembrane</keyword>
<keyword evidence="3" id="KW-1185">Reference proteome</keyword>
<gene>
    <name evidence="2" type="ORF">RCA_02260</name>
</gene>
<feature type="transmembrane region" description="Helical" evidence="1">
    <location>
        <begin position="12"/>
        <end position="30"/>
    </location>
</feature>
<dbReference type="EMBL" id="CP003304">
    <property type="protein sequence ID" value="AFB21025.1"/>
    <property type="molecule type" value="Genomic_DNA"/>
</dbReference>